<evidence type="ECO:0000256" key="12">
    <source>
        <dbReference type="ARBA" id="ARBA00022989"/>
    </source>
</evidence>
<dbReference type="HOGENOM" id="CLU_057426_1_0_5"/>
<feature type="transmembrane region" description="Helical" evidence="19">
    <location>
        <begin position="41"/>
        <end position="60"/>
    </location>
</feature>
<comment type="subcellular location">
    <subcellularLocation>
        <location evidence="2 19">Cell membrane</location>
        <topology evidence="2 19">Multi-pass membrane protein</topology>
    </subcellularLocation>
</comment>
<dbReference type="KEGG" id="rpe:RPE_3123"/>
<evidence type="ECO:0000256" key="13">
    <source>
        <dbReference type="ARBA" id="ARBA00023136"/>
    </source>
</evidence>
<dbReference type="EC" id="2.7.8.26" evidence="5 19"/>
<evidence type="ECO:0000256" key="10">
    <source>
        <dbReference type="ARBA" id="ARBA00022692"/>
    </source>
</evidence>
<evidence type="ECO:0000256" key="5">
    <source>
        <dbReference type="ARBA" id="ARBA00013200"/>
    </source>
</evidence>
<evidence type="ECO:0000256" key="8">
    <source>
        <dbReference type="ARBA" id="ARBA00022573"/>
    </source>
</evidence>
<keyword evidence="10 19" id="KW-0812">Transmembrane</keyword>
<evidence type="ECO:0000256" key="19">
    <source>
        <dbReference type="HAMAP-Rule" id="MF_00719"/>
    </source>
</evidence>
<evidence type="ECO:0000256" key="9">
    <source>
        <dbReference type="ARBA" id="ARBA00022679"/>
    </source>
</evidence>
<dbReference type="OrthoDB" id="9794626at2"/>
<dbReference type="InterPro" id="IPR003805">
    <property type="entry name" value="CobS"/>
</dbReference>
<keyword evidence="9 19" id="KW-0808">Transferase</keyword>
<protein>
    <recommendedName>
        <fullName evidence="6 19">Adenosylcobinamide-GDP ribazoletransferase</fullName>
        <ecNumber evidence="5 19">2.7.8.26</ecNumber>
    </recommendedName>
    <alternativeName>
        <fullName evidence="16 19">Cobalamin synthase</fullName>
    </alternativeName>
    <alternativeName>
        <fullName evidence="15 19">Cobalamin-5'-phosphate synthase</fullName>
    </alternativeName>
</protein>
<proteinExistence type="inferred from homology"/>
<keyword evidence="7 19" id="KW-1003">Cell membrane</keyword>
<dbReference type="UniPathway" id="UPA00148">
    <property type="reaction ID" value="UER00238"/>
</dbReference>
<dbReference type="GO" id="GO:0009236">
    <property type="term" value="P:cobalamin biosynthetic process"/>
    <property type="evidence" value="ECO:0007669"/>
    <property type="project" value="UniProtKB-UniRule"/>
</dbReference>
<dbReference type="STRING" id="316055.RPE_3123"/>
<dbReference type="PANTHER" id="PTHR34148">
    <property type="entry name" value="ADENOSYLCOBINAMIDE-GDP RIBAZOLETRANSFERASE"/>
    <property type="match status" value="1"/>
</dbReference>
<evidence type="ECO:0000256" key="7">
    <source>
        <dbReference type="ARBA" id="ARBA00022475"/>
    </source>
</evidence>
<comment type="catalytic activity">
    <reaction evidence="18 19">
        <text>alpha-ribazole 5'-phosphate + adenosylcob(III)inamide-GDP = adenosylcob(III)alamin 5'-phosphate + GMP + H(+)</text>
        <dbReference type="Rhea" id="RHEA:23560"/>
        <dbReference type="ChEBI" id="CHEBI:15378"/>
        <dbReference type="ChEBI" id="CHEBI:57918"/>
        <dbReference type="ChEBI" id="CHEBI:58115"/>
        <dbReference type="ChEBI" id="CHEBI:60487"/>
        <dbReference type="ChEBI" id="CHEBI:60493"/>
        <dbReference type="EC" id="2.7.8.26"/>
    </reaction>
</comment>
<reference evidence="20" key="1">
    <citation type="submission" date="2006-09" db="EMBL/GenBank/DDBJ databases">
        <title>Complete sequence of Rhodopseudomonas palustris BisA53.</title>
        <authorList>
            <consortium name="US DOE Joint Genome Institute"/>
            <person name="Copeland A."/>
            <person name="Lucas S."/>
            <person name="Lapidus A."/>
            <person name="Barry K."/>
            <person name="Detter J.C."/>
            <person name="Glavina del Rio T."/>
            <person name="Hammon N."/>
            <person name="Israni S."/>
            <person name="Dalin E."/>
            <person name="Tice H."/>
            <person name="Pitluck S."/>
            <person name="Chain P."/>
            <person name="Malfatti S."/>
            <person name="Shin M."/>
            <person name="Vergez L."/>
            <person name="Schmutz J."/>
            <person name="Larimer F."/>
            <person name="Land M."/>
            <person name="Hauser L."/>
            <person name="Pelletier D.A."/>
            <person name="Kyrpides N."/>
            <person name="Kim E."/>
            <person name="Harwood C.S."/>
            <person name="Oda Y."/>
            <person name="Richardson P."/>
        </authorList>
    </citation>
    <scope>NUCLEOTIDE SEQUENCE [LARGE SCALE GENOMIC DNA]</scope>
    <source>
        <strain evidence="20">BisA53</strain>
    </source>
</reference>
<evidence type="ECO:0000256" key="15">
    <source>
        <dbReference type="ARBA" id="ARBA00032605"/>
    </source>
</evidence>
<dbReference type="Pfam" id="PF02654">
    <property type="entry name" value="CobS"/>
    <property type="match status" value="1"/>
</dbReference>
<evidence type="ECO:0000256" key="4">
    <source>
        <dbReference type="ARBA" id="ARBA00010561"/>
    </source>
</evidence>
<comment type="cofactor">
    <cofactor evidence="1 19">
        <name>Mg(2+)</name>
        <dbReference type="ChEBI" id="CHEBI:18420"/>
    </cofactor>
</comment>
<dbReference type="GO" id="GO:0008818">
    <property type="term" value="F:cobalamin 5'-phosphate synthase activity"/>
    <property type="evidence" value="ECO:0007669"/>
    <property type="project" value="UniProtKB-UniRule"/>
</dbReference>
<comment type="similarity">
    <text evidence="4 19">Belongs to the CobS family.</text>
</comment>
<evidence type="ECO:0000256" key="11">
    <source>
        <dbReference type="ARBA" id="ARBA00022842"/>
    </source>
</evidence>
<sequence>MIPVPNQPASQRPFFQAVRIMTVVPTPTARIDGDWLAAAPYFPLVGVLIGLACAGSLIAASQLWSGAVPAIIAIGVGVALTGAIHEDGVSDTADGLFGGRSREQRLAIIKDSRIGTYGAVALLYSLAIRVAAVASLPVMIGAAALVAAHCIGRAGLTAAMSTMPYGGNPATAKLDYPQRRLAPTDVLMAMLFTIGGITWLAVSAPAAASVGVATAAVLALAPPLAAQRLIGGYTGDILGATEQMAQIGLLLGVAAMA</sequence>
<comment type="catalytic activity">
    <reaction evidence="17 19">
        <text>alpha-ribazole + adenosylcob(III)inamide-GDP = adenosylcob(III)alamin + GMP + H(+)</text>
        <dbReference type="Rhea" id="RHEA:16049"/>
        <dbReference type="ChEBI" id="CHEBI:10329"/>
        <dbReference type="ChEBI" id="CHEBI:15378"/>
        <dbReference type="ChEBI" id="CHEBI:18408"/>
        <dbReference type="ChEBI" id="CHEBI:58115"/>
        <dbReference type="ChEBI" id="CHEBI:60487"/>
        <dbReference type="EC" id="2.7.8.26"/>
    </reaction>
</comment>
<dbReference type="eggNOG" id="COG0368">
    <property type="taxonomic scope" value="Bacteria"/>
</dbReference>
<organism evidence="20">
    <name type="scientific">Rhodopseudomonas palustris (strain BisA53)</name>
    <dbReference type="NCBI Taxonomy" id="316055"/>
    <lineage>
        <taxon>Bacteria</taxon>
        <taxon>Pseudomonadati</taxon>
        <taxon>Pseudomonadota</taxon>
        <taxon>Alphaproteobacteria</taxon>
        <taxon>Hyphomicrobiales</taxon>
        <taxon>Nitrobacteraceae</taxon>
        <taxon>Rhodopseudomonas</taxon>
    </lineage>
</organism>
<keyword evidence="13 19" id="KW-0472">Membrane</keyword>
<comment type="function">
    <text evidence="14 19">Joins adenosylcobinamide-GDP and alpha-ribazole to generate adenosylcobalamin (Ado-cobalamin). Also synthesizes adenosylcobalamin 5'-phosphate from adenosylcobinamide-GDP and alpha-ribazole 5'-phosphate.</text>
</comment>
<evidence type="ECO:0000256" key="1">
    <source>
        <dbReference type="ARBA" id="ARBA00001946"/>
    </source>
</evidence>
<dbReference type="EMBL" id="CP000463">
    <property type="protein sequence ID" value="ABJ07060.1"/>
    <property type="molecule type" value="Genomic_DNA"/>
</dbReference>
<comment type="caution">
    <text evidence="19">Lacks conserved residue(s) required for the propagation of feature annotation.</text>
</comment>
<dbReference type="GO" id="GO:0005886">
    <property type="term" value="C:plasma membrane"/>
    <property type="evidence" value="ECO:0007669"/>
    <property type="project" value="UniProtKB-SubCell"/>
</dbReference>
<keyword evidence="8 19" id="KW-0169">Cobalamin biosynthesis</keyword>
<evidence type="ECO:0000256" key="2">
    <source>
        <dbReference type="ARBA" id="ARBA00004651"/>
    </source>
</evidence>
<keyword evidence="12 19" id="KW-1133">Transmembrane helix</keyword>
<evidence type="ECO:0000256" key="14">
    <source>
        <dbReference type="ARBA" id="ARBA00025228"/>
    </source>
</evidence>
<evidence type="ECO:0000313" key="20">
    <source>
        <dbReference type="EMBL" id="ABJ07060.1"/>
    </source>
</evidence>
<dbReference type="GO" id="GO:0051073">
    <property type="term" value="F:adenosylcobinamide-GDP ribazoletransferase activity"/>
    <property type="evidence" value="ECO:0007669"/>
    <property type="project" value="UniProtKB-UniRule"/>
</dbReference>
<dbReference type="HAMAP" id="MF_00719">
    <property type="entry name" value="CobS"/>
    <property type="match status" value="1"/>
</dbReference>
<dbReference type="AlphaFoldDB" id="Q07LX4"/>
<gene>
    <name evidence="19" type="primary">cobS</name>
    <name evidence="20" type="ordered locus">RPE_3123</name>
</gene>
<evidence type="ECO:0000256" key="3">
    <source>
        <dbReference type="ARBA" id="ARBA00004663"/>
    </source>
</evidence>
<evidence type="ECO:0000256" key="17">
    <source>
        <dbReference type="ARBA" id="ARBA00048623"/>
    </source>
</evidence>
<comment type="pathway">
    <text evidence="3 19">Cofactor biosynthesis; adenosylcobalamin biosynthesis; adenosylcobalamin from cob(II)yrinate a,c-diamide: step 7/7.</text>
</comment>
<evidence type="ECO:0000256" key="16">
    <source>
        <dbReference type="ARBA" id="ARBA00032853"/>
    </source>
</evidence>
<evidence type="ECO:0000256" key="6">
    <source>
        <dbReference type="ARBA" id="ARBA00015850"/>
    </source>
</evidence>
<evidence type="ECO:0000256" key="18">
    <source>
        <dbReference type="ARBA" id="ARBA00049504"/>
    </source>
</evidence>
<dbReference type="NCBIfam" id="TIGR00317">
    <property type="entry name" value="cobS"/>
    <property type="match status" value="1"/>
</dbReference>
<name>Q07LX4_RHOP5</name>
<dbReference type="PANTHER" id="PTHR34148:SF1">
    <property type="entry name" value="ADENOSYLCOBINAMIDE-GDP RIBAZOLETRANSFERASE"/>
    <property type="match status" value="1"/>
</dbReference>
<feature type="transmembrane region" description="Helical" evidence="19">
    <location>
        <begin position="181"/>
        <end position="200"/>
    </location>
</feature>
<accession>Q07LX4</accession>
<keyword evidence="11 19" id="KW-0460">Magnesium</keyword>